<dbReference type="RefSeq" id="WP_242382420.1">
    <property type="nucleotide sequence ID" value="NZ_JAKRKC020000002.1"/>
</dbReference>
<keyword evidence="1" id="KW-0238">DNA-binding</keyword>
<dbReference type="EMBL" id="JAKRKC020000002">
    <property type="protein sequence ID" value="MCK2220327.1"/>
    <property type="molecule type" value="Genomic_DNA"/>
</dbReference>
<gene>
    <name evidence="4" type="ORF">MF672_041980</name>
</gene>
<evidence type="ECO:0000313" key="4">
    <source>
        <dbReference type="EMBL" id="MCK2220327.1"/>
    </source>
</evidence>
<dbReference type="SUPFAM" id="SSF46955">
    <property type="entry name" value="Putative DNA-binding domain"/>
    <property type="match status" value="1"/>
</dbReference>
<keyword evidence="5" id="KW-1185">Reference proteome</keyword>
<dbReference type="PROSITE" id="PS50937">
    <property type="entry name" value="HTH_MERR_2"/>
    <property type="match status" value="1"/>
</dbReference>
<proteinExistence type="predicted"/>
<feature type="region of interest" description="Disordered" evidence="2">
    <location>
        <begin position="1"/>
        <end position="27"/>
    </location>
</feature>
<reference evidence="4 5" key="1">
    <citation type="submission" date="2022-04" db="EMBL/GenBank/DDBJ databases">
        <title>Genome draft of Actinomadura sp. ATCC 31491.</title>
        <authorList>
            <person name="Shi X."/>
            <person name="Du Y."/>
        </authorList>
    </citation>
    <scope>NUCLEOTIDE SEQUENCE [LARGE SCALE GENOMIC DNA]</scope>
    <source>
        <strain evidence="4 5">ATCC 31491</strain>
    </source>
</reference>
<comment type="caution">
    <text evidence="4">The sequence shown here is derived from an EMBL/GenBank/DDBJ whole genome shotgun (WGS) entry which is preliminary data.</text>
</comment>
<feature type="domain" description="HTH merR-type" evidence="3">
    <location>
        <begin position="1"/>
        <end position="58"/>
    </location>
</feature>
<dbReference type="InterPro" id="IPR036594">
    <property type="entry name" value="Meth_synthase_dom"/>
</dbReference>
<dbReference type="InterPro" id="IPR047057">
    <property type="entry name" value="MerR_fam"/>
</dbReference>
<evidence type="ECO:0000313" key="5">
    <source>
        <dbReference type="Proteomes" id="UP001317259"/>
    </source>
</evidence>
<dbReference type="InterPro" id="IPR000551">
    <property type="entry name" value="MerR-type_HTH_dom"/>
</dbReference>
<dbReference type="PANTHER" id="PTHR30204:SF97">
    <property type="entry name" value="MERR FAMILY REGULATORY PROTEIN"/>
    <property type="match status" value="1"/>
</dbReference>
<dbReference type="Gene3D" id="1.10.1660.10">
    <property type="match status" value="1"/>
</dbReference>
<dbReference type="SUPFAM" id="SSF52242">
    <property type="entry name" value="Cobalamin (vitamin B12)-binding domain"/>
    <property type="match status" value="1"/>
</dbReference>
<dbReference type="Pfam" id="PF13411">
    <property type="entry name" value="MerR_1"/>
    <property type="match status" value="1"/>
</dbReference>
<organism evidence="4 5">
    <name type="scientific">Actinomadura luzonensis</name>
    <dbReference type="NCBI Taxonomy" id="2805427"/>
    <lineage>
        <taxon>Bacteria</taxon>
        <taxon>Bacillati</taxon>
        <taxon>Actinomycetota</taxon>
        <taxon>Actinomycetes</taxon>
        <taxon>Streptosporangiales</taxon>
        <taxon>Thermomonosporaceae</taxon>
        <taxon>Actinomadura</taxon>
    </lineage>
</organism>
<evidence type="ECO:0000256" key="2">
    <source>
        <dbReference type="SAM" id="MobiDB-lite"/>
    </source>
</evidence>
<evidence type="ECO:0000256" key="1">
    <source>
        <dbReference type="ARBA" id="ARBA00023125"/>
    </source>
</evidence>
<dbReference type="InterPro" id="IPR009061">
    <property type="entry name" value="DNA-bd_dom_put_sf"/>
</dbReference>
<dbReference type="Gene3D" id="1.10.1240.10">
    <property type="entry name" value="Methionine synthase domain"/>
    <property type="match status" value="1"/>
</dbReference>
<dbReference type="InterPro" id="IPR036724">
    <property type="entry name" value="Cobalamin-bd_sf"/>
</dbReference>
<name>A0ABT0G6X8_9ACTN</name>
<accession>A0ABT0G6X8</accession>
<dbReference type="Proteomes" id="UP001317259">
    <property type="component" value="Unassembled WGS sequence"/>
</dbReference>
<protein>
    <submittedName>
        <fullName evidence="4">MerR family transcriptional regulator</fullName>
    </submittedName>
</protein>
<dbReference type="Gene3D" id="3.40.50.280">
    <property type="entry name" value="Cobalamin-binding domain"/>
    <property type="match status" value="1"/>
</dbReference>
<dbReference type="PANTHER" id="PTHR30204">
    <property type="entry name" value="REDOX-CYCLING DRUG-SENSING TRANSCRIPTIONAL ACTIVATOR SOXR"/>
    <property type="match status" value="1"/>
</dbReference>
<sequence>MPTPTLRTWDRRYGLGPSRRSSGGHRRYDSADLWRLGQMRRLVGQGVAPAEAARQALAAPLPPAASAAVASPPAASPPVEVADRLARLERATARMDVRTLSAALPEALAALGVVWTWEKLVLPVLTAVTHDQERTGAGVEVEHLLSERVLAALAHHAQSLRTDGARPALLACAEEEQHSLPVHALAAALAEQGVTTWVLGARTPYRALGDAVRRVRPGAVFVWSQQEATGDPAPLAALPRPRPACRVVVGGPGWPGGLPGDVVRVGTLRDAVATIAAAVAAAP</sequence>
<evidence type="ECO:0000259" key="3">
    <source>
        <dbReference type="PROSITE" id="PS50937"/>
    </source>
</evidence>